<dbReference type="EMBL" id="KN822991">
    <property type="protein sequence ID" value="KIO28669.1"/>
    <property type="molecule type" value="Genomic_DNA"/>
</dbReference>
<reference evidence="2 3" key="1">
    <citation type="submission" date="2014-04" db="EMBL/GenBank/DDBJ databases">
        <authorList>
            <consortium name="DOE Joint Genome Institute"/>
            <person name="Kuo A."/>
            <person name="Girlanda M."/>
            <person name="Perotto S."/>
            <person name="Kohler A."/>
            <person name="Nagy L.G."/>
            <person name="Floudas D."/>
            <person name="Copeland A."/>
            <person name="Barry K.W."/>
            <person name="Cichocki N."/>
            <person name="Veneault-Fourrey C."/>
            <person name="LaButti K."/>
            <person name="Lindquist E.A."/>
            <person name="Lipzen A."/>
            <person name="Lundell T."/>
            <person name="Morin E."/>
            <person name="Murat C."/>
            <person name="Sun H."/>
            <person name="Tunlid A."/>
            <person name="Henrissat B."/>
            <person name="Grigoriev I.V."/>
            <person name="Hibbett D.S."/>
            <person name="Martin F."/>
            <person name="Nordberg H.P."/>
            <person name="Cantor M.N."/>
            <person name="Hua S.X."/>
        </authorList>
    </citation>
    <scope>NUCLEOTIDE SEQUENCE [LARGE SCALE GENOMIC DNA]</scope>
    <source>
        <strain evidence="2 3">MUT 4182</strain>
    </source>
</reference>
<evidence type="ECO:0000313" key="3">
    <source>
        <dbReference type="Proteomes" id="UP000054248"/>
    </source>
</evidence>
<gene>
    <name evidence="2" type="ORF">M407DRAFT_22102</name>
</gene>
<dbReference type="AlphaFoldDB" id="A0A0C3QNI3"/>
<feature type="region of interest" description="Disordered" evidence="1">
    <location>
        <begin position="63"/>
        <end position="84"/>
    </location>
</feature>
<dbReference type="HOGENOM" id="CLU_1147898_0_0_1"/>
<name>A0A0C3QNI3_9AGAM</name>
<accession>A0A0C3QNI3</accession>
<dbReference type="Proteomes" id="UP000054248">
    <property type="component" value="Unassembled WGS sequence"/>
</dbReference>
<proteinExistence type="predicted"/>
<sequence length="274" mass="29602">MARNSGNSRDNDWIIDLASNCMTGPALMWYVQLDPDVSEDWGKLQIAMINRWSGGGPIGEGRASSNIPASLSSPETGNIPAPAPAPAPAPNITAAMSSLNLNETKTGVIRVDCLGLETMYIPSSLITIFGSMVFTTCNDKSKALAVEINQKCVHHSREIKLLNSPDDRKFLGLAQTGPGRLGEGSAEYASLVTATWADSSAKDATFSKNMVWIICPFDNTIRALWQGDRSEFLLKSVISSIAKRVLFVSDFAAFHEANPNANYLDVDLVFEPTS</sequence>
<evidence type="ECO:0000256" key="1">
    <source>
        <dbReference type="SAM" id="MobiDB-lite"/>
    </source>
</evidence>
<dbReference type="OrthoDB" id="3256531at2759"/>
<organism evidence="2 3">
    <name type="scientific">Tulasnella calospora MUT 4182</name>
    <dbReference type="NCBI Taxonomy" id="1051891"/>
    <lineage>
        <taxon>Eukaryota</taxon>
        <taxon>Fungi</taxon>
        <taxon>Dikarya</taxon>
        <taxon>Basidiomycota</taxon>
        <taxon>Agaricomycotina</taxon>
        <taxon>Agaricomycetes</taxon>
        <taxon>Cantharellales</taxon>
        <taxon>Tulasnellaceae</taxon>
        <taxon>Tulasnella</taxon>
    </lineage>
</organism>
<reference evidence="3" key="2">
    <citation type="submission" date="2015-01" db="EMBL/GenBank/DDBJ databases">
        <title>Evolutionary Origins and Diversification of the Mycorrhizal Mutualists.</title>
        <authorList>
            <consortium name="DOE Joint Genome Institute"/>
            <consortium name="Mycorrhizal Genomics Consortium"/>
            <person name="Kohler A."/>
            <person name="Kuo A."/>
            <person name="Nagy L.G."/>
            <person name="Floudas D."/>
            <person name="Copeland A."/>
            <person name="Barry K.W."/>
            <person name="Cichocki N."/>
            <person name="Veneault-Fourrey C."/>
            <person name="LaButti K."/>
            <person name="Lindquist E.A."/>
            <person name="Lipzen A."/>
            <person name="Lundell T."/>
            <person name="Morin E."/>
            <person name="Murat C."/>
            <person name="Riley R."/>
            <person name="Ohm R."/>
            <person name="Sun H."/>
            <person name="Tunlid A."/>
            <person name="Henrissat B."/>
            <person name="Grigoriev I.V."/>
            <person name="Hibbett D.S."/>
            <person name="Martin F."/>
        </authorList>
    </citation>
    <scope>NUCLEOTIDE SEQUENCE [LARGE SCALE GENOMIC DNA]</scope>
    <source>
        <strain evidence="3">MUT 4182</strain>
    </source>
</reference>
<keyword evidence="3" id="KW-1185">Reference proteome</keyword>
<protein>
    <submittedName>
        <fullName evidence="2">Uncharacterized protein</fullName>
    </submittedName>
</protein>
<feature type="compositionally biased region" description="Polar residues" evidence="1">
    <location>
        <begin position="63"/>
        <end position="76"/>
    </location>
</feature>
<evidence type="ECO:0000313" key="2">
    <source>
        <dbReference type="EMBL" id="KIO28669.1"/>
    </source>
</evidence>